<dbReference type="PANTHER" id="PTHR14614:SF44">
    <property type="entry name" value="PROTEIN N-LYSINE METHYLTRANSFERASE METTL21D"/>
    <property type="match status" value="1"/>
</dbReference>
<proteinExistence type="predicted"/>
<dbReference type="AlphaFoldDB" id="A0A7R9HN70"/>
<accession>A0A7R9HN70</accession>
<name>A0A7R9HN70_9NEOP</name>
<dbReference type="Pfam" id="PF10294">
    <property type="entry name" value="Methyltransf_16"/>
    <property type="match status" value="1"/>
</dbReference>
<protein>
    <submittedName>
        <fullName evidence="1">Uncharacterized protein</fullName>
    </submittedName>
</protein>
<dbReference type="EMBL" id="OB793779">
    <property type="protein sequence ID" value="CAD7428560.1"/>
    <property type="molecule type" value="Genomic_DNA"/>
</dbReference>
<reference evidence="1" key="1">
    <citation type="submission" date="2020-11" db="EMBL/GenBank/DDBJ databases">
        <authorList>
            <person name="Tran Van P."/>
        </authorList>
    </citation>
    <scope>NUCLEOTIDE SEQUENCE</scope>
</reference>
<dbReference type="InterPro" id="IPR019410">
    <property type="entry name" value="Methyltransf_16"/>
</dbReference>
<evidence type="ECO:0000313" key="1">
    <source>
        <dbReference type="EMBL" id="CAD7428560.1"/>
    </source>
</evidence>
<dbReference type="GO" id="GO:0005829">
    <property type="term" value="C:cytosol"/>
    <property type="evidence" value="ECO:0007669"/>
    <property type="project" value="TreeGrafter"/>
</dbReference>
<gene>
    <name evidence="1" type="ORF">TMSB3V08_LOCUS5359</name>
</gene>
<dbReference type="InterPro" id="IPR029063">
    <property type="entry name" value="SAM-dependent_MTases_sf"/>
</dbReference>
<organism evidence="1">
    <name type="scientific">Timema monikensis</name>
    <dbReference type="NCBI Taxonomy" id="170555"/>
    <lineage>
        <taxon>Eukaryota</taxon>
        <taxon>Metazoa</taxon>
        <taxon>Ecdysozoa</taxon>
        <taxon>Arthropoda</taxon>
        <taxon>Hexapoda</taxon>
        <taxon>Insecta</taxon>
        <taxon>Pterygota</taxon>
        <taxon>Neoptera</taxon>
        <taxon>Polyneoptera</taxon>
        <taxon>Phasmatodea</taxon>
        <taxon>Timematodea</taxon>
        <taxon>Timematoidea</taxon>
        <taxon>Timematidae</taxon>
        <taxon>Timema</taxon>
    </lineage>
</organism>
<sequence>MNQSQSSYYTCRVSRGPSSWTLIPDCLPAMFPLATLEPRVTLKIGDIKHMMLHRGQLLCKKLRDVAKSPKVGHFILHYLLDTSRQTNRNQFDDIMAEVNELRGTEMGDMQDSRHRHKVLERILATNLDNTRGYYIIRGLQDRLAIGQSDTLTSPQLYSVPTQAEIESSCVVWDAAIVLANFLEVENERCEKKWIPAKKILELGAGLGCVGLFAACLGGDVVMTDLPEVMPLLQMNIDGNKALWTEQRGRAIAKVLKWGPMVGDLDIPSILLVADCVYYDQSAEPLIETICALTDKDTDVIISQEDREQEKLQKLWQYFLSLLCQKFDITWVPVELQHPHFSSPDIILLRARKKLHPM</sequence>
<dbReference type="GO" id="GO:0032991">
    <property type="term" value="C:protein-containing complex"/>
    <property type="evidence" value="ECO:0007669"/>
    <property type="project" value="TreeGrafter"/>
</dbReference>
<dbReference type="SUPFAM" id="SSF53335">
    <property type="entry name" value="S-adenosyl-L-methionine-dependent methyltransferases"/>
    <property type="match status" value="1"/>
</dbReference>
<dbReference type="Gene3D" id="3.40.50.150">
    <property type="entry name" value="Vaccinia Virus protein VP39"/>
    <property type="match status" value="1"/>
</dbReference>
<dbReference type="PANTHER" id="PTHR14614">
    <property type="entry name" value="HEPATOCELLULAR CARCINOMA-ASSOCIATED ANTIGEN"/>
    <property type="match status" value="1"/>
</dbReference>